<accession>A0AA45UUB7</accession>
<comment type="caution">
    <text evidence="1">The sequence shown here is derived from an EMBL/GenBank/DDBJ whole genome shotgun (WGS) entry which is preliminary data.</text>
</comment>
<protein>
    <submittedName>
        <fullName evidence="1">Uncharacterized protein</fullName>
    </submittedName>
</protein>
<dbReference type="EMBL" id="FLLR01000115">
    <property type="protein sequence ID" value="SBO14946.1"/>
    <property type="molecule type" value="Genomic_DNA"/>
</dbReference>
<organism evidence="1 2">
    <name type="scientific">Anaplasma phagocytophilum</name>
    <name type="common">Ehrlichia phagocytophila</name>
    <dbReference type="NCBI Taxonomy" id="948"/>
    <lineage>
        <taxon>Bacteria</taxon>
        <taxon>Pseudomonadati</taxon>
        <taxon>Pseudomonadota</taxon>
        <taxon>Alphaproteobacteria</taxon>
        <taxon>Rickettsiales</taxon>
        <taxon>Anaplasmataceae</taxon>
        <taxon>Anaplasma</taxon>
        <taxon>phagocytophilum group</taxon>
    </lineage>
</organism>
<proteinExistence type="predicted"/>
<name>A0AA45UUB7_ANAPH</name>
<dbReference type="Proteomes" id="UP000078419">
    <property type="component" value="Unassembled WGS sequence"/>
</dbReference>
<evidence type="ECO:0000313" key="2">
    <source>
        <dbReference type="Proteomes" id="UP000078419"/>
    </source>
</evidence>
<gene>
    <name evidence="1" type="ORF">ANAPC1_01323</name>
</gene>
<reference evidence="2" key="1">
    <citation type="submission" date="2016-03" db="EMBL/GenBank/DDBJ databases">
        <authorList>
            <person name="Loux Valentin"/>
        </authorList>
    </citation>
    <scope>NUCLEOTIDE SEQUENCE [LARGE SCALE GENOMIC DNA]</scope>
    <source>
        <strain evidence="2">C1</strain>
    </source>
</reference>
<evidence type="ECO:0000313" key="1">
    <source>
        <dbReference type="EMBL" id="SBO14946.1"/>
    </source>
</evidence>
<sequence length="78" mass="7910">MTELRTVRDHSGLTHSGSLLLQGLEGLIFPAGGSLALPPVNCISSLGAVSPELDRTSGTQLTGEGKMACTGLCSVGEL</sequence>
<dbReference type="AlphaFoldDB" id="A0AA45UUB7"/>